<name>A0A8H7J957_9PLEO</name>
<feature type="region of interest" description="Disordered" evidence="1">
    <location>
        <begin position="313"/>
        <end position="340"/>
    </location>
</feature>
<evidence type="ECO:0000313" key="3">
    <source>
        <dbReference type="EMBL" id="KAF9698732.1"/>
    </source>
</evidence>
<dbReference type="PANTHER" id="PTHR21310">
    <property type="entry name" value="AMINOGLYCOSIDE PHOSPHOTRANSFERASE-RELATED-RELATED"/>
    <property type="match status" value="1"/>
</dbReference>
<dbReference type="PANTHER" id="PTHR21310:SF13">
    <property type="entry name" value="AMINOGLYCOSIDE PHOSPHOTRANSFERASE DOMAIN-CONTAINING PROTEIN"/>
    <property type="match status" value="1"/>
</dbReference>
<evidence type="ECO:0000256" key="1">
    <source>
        <dbReference type="SAM" id="MobiDB-lite"/>
    </source>
</evidence>
<dbReference type="InterPro" id="IPR002575">
    <property type="entry name" value="Aminoglycoside_PTrfase"/>
</dbReference>
<feature type="compositionally biased region" description="Basic and acidic residues" evidence="1">
    <location>
        <begin position="313"/>
        <end position="323"/>
    </location>
</feature>
<evidence type="ECO:0000313" key="4">
    <source>
        <dbReference type="Proteomes" id="UP000651452"/>
    </source>
</evidence>
<dbReference type="Gene3D" id="3.90.1200.10">
    <property type="match status" value="1"/>
</dbReference>
<proteinExistence type="predicted"/>
<dbReference type="Pfam" id="PF01636">
    <property type="entry name" value="APH"/>
    <property type="match status" value="1"/>
</dbReference>
<dbReference type="InterPro" id="IPR011009">
    <property type="entry name" value="Kinase-like_dom_sf"/>
</dbReference>
<reference evidence="3" key="2">
    <citation type="submission" date="2020-09" db="EMBL/GenBank/DDBJ databases">
        <title>Reference genome assembly for Australian Ascochyta lentis isolate Al4.</title>
        <authorList>
            <person name="Lee R.C."/>
            <person name="Farfan-Caceres L.M."/>
            <person name="Debler J.W."/>
            <person name="Williams A.H."/>
            <person name="Henares B.M."/>
        </authorList>
    </citation>
    <scope>NUCLEOTIDE SEQUENCE</scope>
    <source>
        <strain evidence="3">Al4</strain>
    </source>
</reference>
<comment type="caution">
    <text evidence="3">The sequence shown here is derived from an EMBL/GenBank/DDBJ whole genome shotgun (WGS) entry which is preliminary data.</text>
</comment>
<dbReference type="AlphaFoldDB" id="A0A8H7J957"/>
<reference evidence="3" key="1">
    <citation type="submission" date="2018-12" db="EMBL/GenBank/DDBJ databases">
        <authorList>
            <person name="Syme R.A."/>
            <person name="Farfan-Caceres L."/>
            <person name="Lichtenzveig J."/>
        </authorList>
    </citation>
    <scope>NUCLEOTIDE SEQUENCE</scope>
    <source>
        <strain evidence="3">Al4</strain>
    </source>
</reference>
<dbReference type="SUPFAM" id="SSF56112">
    <property type="entry name" value="Protein kinase-like (PK-like)"/>
    <property type="match status" value="1"/>
</dbReference>
<dbReference type="Proteomes" id="UP000651452">
    <property type="component" value="Unassembled WGS sequence"/>
</dbReference>
<dbReference type="EMBL" id="RZGK01000005">
    <property type="protein sequence ID" value="KAF9698732.1"/>
    <property type="molecule type" value="Genomic_DNA"/>
</dbReference>
<sequence>MPNQDGLEWVEKTFGLEPRWTKEPDVNIIASIARAHLGCDEEALPDVSFYAQGAFNKLYKVSTVDTTCLMRVSLPVDPRYKTESEIATIEFVRQKTSLPVLRIITFDSHNENELGFEWILMEMMPGVTLRKRWRKMSWDAKENIVKCLVENHARLFEHRFHRIGNIFDSEKQASSTSFTLDRMVSLIFFWGDRLTHDFSRGPFMSSHDWLKARLQLVLTDQQRILDSTCDEDEIEDAEAALDLAKRLLEILPTIFLSNFSAGEPTMLFHDDLSMQNIMVDDDGQLTAVIDWECVSAMPLWRACQVPALLDQRTREEKPDKETYAADSDEEDAKDHDGLENEGMTDTYWEHVLEYEMTQLRKLFLTEMQKTQPEWVAIMRDNGLKADFEMAVHKCDSGMAFKRIKRWIDALVLGDVRSLSAEFNK</sequence>
<feature type="domain" description="Aminoglycoside phosphotransferase" evidence="2">
    <location>
        <begin position="47"/>
        <end position="299"/>
    </location>
</feature>
<accession>A0A8H7J957</accession>
<dbReference type="InterPro" id="IPR051678">
    <property type="entry name" value="AGP_Transferase"/>
</dbReference>
<gene>
    <name evidence="3" type="ORF">EKO04_002855</name>
</gene>
<protein>
    <recommendedName>
        <fullName evidence="2">Aminoglycoside phosphotransferase domain-containing protein</fullName>
    </recommendedName>
</protein>
<evidence type="ECO:0000259" key="2">
    <source>
        <dbReference type="Pfam" id="PF01636"/>
    </source>
</evidence>
<keyword evidence="4" id="KW-1185">Reference proteome</keyword>
<dbReference type="OrthoDB" id="2906425at2759"/>
<organism evidence="3 4">
    <name type="scientific">Ascochyta lentis</name>
    <dbReference type="NCBI Taxonomy" id="205686"/>
    <lineage>
        <taxon>Eukaryota</taxon>
        <taxon>Fungi</taxon>
        <taxon>Dikarya</taxon>
        <taxon>Ascomycota</taxon>
        <taxon>Pezizomycotina</taxon>
        <taxon>Dothideomycetes</taxon>
        <taxon>Pleosporomycetidae</taxon>
        <taxon>Pleosporales</taxon>
        <taxon>Pleosporineae</taxon>
        <taxon>Didymellaceae</taxon>
        <taxon>Ascochyta</taxon>
    </lineage>
</organism>